<dbReference type="Proteomes" id="UP000317371">
    <property type="component" value="Unassembled WGS sequence"/>
</dbReference>
<dbReference type="InterPro" id="IPR036188">
    <property type="entry name" value="FAD/NAD-bd_sf"/>
</dbReference>
<organism evidence="6 7">
    <name type="scientific">Litorilinea aerophila</name>
    <dbReference type="NCBI Taxonomy" id="1204385"/>
    <lineage>
        <taxon>Bacteria</taxon>
        <taxon>Bacillati</taxon>
        <taxon>Chloroflexota</taxon>
        <taxon>Caldilineae</taxon>
        <taxon>Caldilineales</taxon>
        <taxon>Caldilineaceae</taxon>
        <taxon>Litorilinea</taxon>
    </lineage>
</organism>
<dbReference type="EC" id="1.5.3.2" evidence="6"/>
<evidence type="ECO:0000256" key="3">
    <source>
        <dbReference type="ARBA" id="ARBA00022827"/>
    </source>
</evidence>
<evidence type="ECO:0000256" key="2">
    <source>
        <dbReference type="ARBA" id="ARBA00022630"/>
    </source>
</evidence>
<dbReference type="GO" id="GO:0050131">
    <property type="term" value="F:N-methyl-L-amino-acid oxidase activity"/>
    <property type="evidence" value="ECO:0007669"/>
    <property type="project" value="UniProtKB-EC"/>
</dbReference>
<dbReference type="AlphaFoldDB" id="A0A540VBL3"/>
<evidence type="ECO:0000313" key="7">
    <source>
        <dbReference type="Proteomes" id="UP000317371"/>
    </source>
</evidence>
<dbReference type="SUPFAM" id="SSF51905">
    <property type="entry name" value="FAD/NAD(P)-binding domain"/>
    <property type="match status" value="1"/>
</dbReference>
<comment type="cofactor">
    <cofactor evidence="1">
        <name>FAD</name>
        <dbReference type="ChEBI" id="CHEBI:57692"/>
    </cofactor>
</comment>
<dbReference type="OrthoDB" id="9794226at2"/>
<dbReference type="PANTHER" id="PTHR10961">
    <property type="entry name" value="PEROXISOMAL SARCOSINE OXIDASE"/>
    <property type="match status" value="1"/>
</dbReference>
<proteinExistence type="predicted"/>
<dbReference type="Gene3D" id="3.30.9.10">
    <property type="entry name" value="D-Amino Acid Oxidase, subunit A, domain 2"/>
    <property type="match status" value="1"/>
</dbReference>
<dbReference type="GO" id="GO:0050660">
    <property type="term" value="F:flavin adenine dinucleotide binding"/>
    <property type="evidence" value="ECO:0007669"/>
    <property type="project" value="InterPro"/>
</dbReference>
<gene>
    <name evidence="6" type="primary">solA</name>
    <name evidence="6" type="ORF">FKZ61_18185</name>
</gene>
<evidence type="ECO:0000313" key="6">
    <source>
        <dbReference type="EMBL" id="TQE94157.1"/>
    </source>
</evidence>
<dbReference type="InterPro" id="IPR006076">
    <property type="entry name" value="FAD-dep_OxRdtase"/>
</dbReference>
<dbReference type="PANTHER" id="PTHR10961:SF7">
    <property type="entry name" value="FAD DEPENDENT OXIDOREDUCTASE DOMAIN-CONTAINING PROTEIN"/>
    <property type="match status" value="1"/>
</dbReference>
<dbReference type="EMBL" id="VIGC01000027">
    <property type="protein sequence ID" value="TQE94157.1"/>
    <property type="molecule type" value="Genomic_DNA"/>
</dbReference>
<dbReference type="GO" id="GO:0008115">
    <property type="term" value="F:sarcosine oxidase activity"/>
    <property type="evidence" value="ECO:0007669"/>
    <property type="project" value="TreeGrafter"/>
</dbReference>
<accession>A0A540VBL3</accession>
<evidence type="ECO:0000256" key="4">
    <source>
        <dbReference type="ARBA" id="ARBA00023002"/>
    </source>
</evidence>
<evidence type="ECO:0000259" key="5">
    <source>
        <dbReference type="Pfam" id="PF01266"/>
    </source>
</evidence>
<dbReference type="FunFam" id="3.50.50.60:FF:000189">
    <property type="entry name" value="Monomeric sarcosine oxidase"/>
    <property type="match status" value="1"/>
</dbReference>
<dbReference type="NCBIfam" id="NF008425">
    <property type="entry name" value="PRK11259.1"/>
    <property type="match status" value="1"/>
</dbReference>
<sequence length="428" mass="47043">MKFLKTWSARRRAFQMADGVQPANGPKIKGPTKRNGDVKPGYDVIVIGAGSMGSAAAYHLARDGRRVLLVEQFQVGHTRGSSHGGSRIIRYTHDQVDHARLMPATFALWQQLEEESGERLLQLTGGLYLGAADNAFVAACRTALETLNFPYRLLDHQELGRTYPQFRLPAGWIGLYQEQTGILAASRAVQVMVREAVRHGAELREKTRVQSVTPAGTGVTVHLAGPQGDEVVQAEQAILAAGPWASTFLRTLLDFPIPLRVTHQQVAYFRAGRPEDFAVGQFPVFIVGEDPHFYGFPIFERPGTVKVALEQDVRTVDPDQEGTEDPAMTAELSGLIARHLPGLNAKPELVEICRYTETPNRAFIIDRHPTFPQILIAAGFSGRGFKHAIAVGRLLADLSAAAPGVYDSPFWLDEFRLSRFQASQEAAV</sequence>
<dbReference type="SUPFAM" id="SSF54373">
    <property type="entry name" value="FAD-linked reductases, C-terminal domain"/>
    <property type="match status" value="1"/>
</dbReference>
<keyword evidence="4 6" id="KW-0560">Oxidoreductase</keyword>
<dbReference type="Gene3D" id="3.50.50.60">
    <property type="entry name" value="FAD/NAD(P)-binding domain"/>
    <property type="match status" value="1"/>
</dbReference>
<dbReference type="InterPro" id="IPR045170">
    <property type="entry name" value="MTOX"/>
</dbReference>
<keyword evidence="2" id="KW-0285">Flavoprotein</keyword>
<feature type="domain" description="FAD dependent oxidoreductase" evidence="5">
    <location>
        <begin position="43"/>
        <end position="398"/>
    </location>
</feature>
<keyword evidence="3" id="KW-0274">FAD</keyword>
<name>A0A540VBL3_9CHLR</name>
<keyword evidence="7" id="KW-1185">Reference proteome</keyword>
<reference evidence="6 7" key="1">
    <citation type="submission" date="2019-06" db="EMBL/GenBank/DDBJ databases">
        <title>Genome sequence of Litorilinea aerophila BAA-2444.</title>
        <authorList>
            <person name="Maclea K.S."/>
            <person name="Maurais E.G."/>
            <person name="Iannazzi L.C."/>
        </authorList>
    </citation>
    <scope>NUCLEOTIDE SEQUENCE [LARGE SCALE GENOMIC DNA]</scope>
    <source>
        <strain evidence="6 7">ATCC BAA-2444</strain>
    </source>
</reference>
<protein>
    <submittedName>
        <fullName evidence="6">N-methyl-L-tryptophan oxidase</fullName>
        <ecNumber evidence="6">1.5.3.2</ecNumber>
    </submittedName>
</protein>
<dbReference type="InParanoid" id="A0A540VBL3"/>
<evidence type="ECO:0000256" key="1">
    <source>
        <dbReference type="ARBA" id="ARBA00001974"/>
    </source>
</evidence>
<comment type="caution">
    <text evidence="6">The sequence shown here is derived from an EMBL/GenBank/DDBJ whole genome shotgun (WGS) entry which is preliminary data.</text>
</comment>
<dbReference type="Pfam" id="PF01266">
    <property type="entry name" value="DAO"/>
    <property type="match status" value="1"/>
</dbReference>